<organism evidence="3 4">
    <name type="scientific">Metallosphaera cuprina (strain Ar-4)</name>
    <dbReference type="NCBI Taxonomy" id="1006006"/>
    <lineage>
        <taxon>Archaea</taxon>
        <taxon>Thermoproteota</taxon>
        <taxon>Thermoprotei</taxon>
        <taxon>Sulfolobales</taxon>
        <taxon>Sulfolobaceae</taxon>
        <taxon>Metallosphaera</taxon>
    </lineage>
</organism>
<evidence type="ECO:0000313" key="4">
    <source>
        <dbReference type="Proteomes" id="UP000007812"/>
    </source>
</evidence>
<dbReference type="RefSeq" id="WP_013738524.1">
    <property type="nucleotide sequence ID" value="NC_015435.1"/>
</dbReference>
<keyword evidence="2" id="KW-0378">Hydrolase</keyword>
<proteinExistence type="predicted"/>
<dbReference type="Gene3D" id="3.60.15.10">
    <property type="entry name" value="Ribonuclease Z/Hydroxyacylglutathione hydrolase-like"/>
    <property type="match status" value="1"/>
</dbReference>
<dbReference type="Proteomes" id="UP000007812">
    <property type="component" value="Chromosome"/>
</dbReference>
<dbReference type="KEGG" id="mcn:Mcup_1924"/>
<dbReference type="SUPFAM" id="SSF56281">
    <property type="entry name" value="Metallo-hydrolase/oxidoreductase"/>
    <property type="match status" value="1"/>
</dbReference>
<dbReference type="InterPro" id="IPR050698">
    <property type="entry name" value="MBL"/>
</dbReference>
<name>F4G1L9_METCR</name>
<evidence type="ECO:0000256" key="1">
    <source>
        <dbReference type="ARBA" id="ARBA00001947"/>
    </source>
</evidence>
<evidence type="ECO:0000313" key="3">
    <source>
        <dbReference type="EMBL" id="AEB96026.1"/>
    </source>
</evidence>
<dbReference type="PANTHER" id="PTHR11203">
    <property type="entry name" value="CLEAVAGE AND POLYADENYLATION SPECIFICITY FACTOR FAMILY MEMBER"/>
    <property type="match status" value="1"/>
</dbReference>
<dbReference type="PATRIC" id="fig|1006006.8.peg.1927"/>
<dbReference type="GO" id="GO:0004521">
    <property type="term" value="F:RNA endonuclease activity"/>
    <property type="evidence" value="ECO:0007669"/>
    <property type="project" value="TreeGrafter"/>
</dbReference>
<dbReference type="EMBL" id="CP002656">
    <property type="protein sequence ID" value="AEB96026.1"/>
    <property type="molecule type" value="Genomic_DNA"/>
</dbReference>
<dbReference type="AlphaFoldDB" id="F4G1L9"/>
<keyword evidence="4" id="KW-1185">Reference proteome</keyword>
<reference evidence="3 4" key="1">
    <citation type="journal article" date="2011" name="J. Bacteriol.">
        <title>Complete genome sequence of Metallosphaera cuprina, a metal sulfide-oxidizing archaeon from a hot spring.</title>
        <authorList>
            <person name="Liu L.J."/>
            <person name="You X.Y."/>
            <person name="Zheng H."/>
            <person name="Wang S."/>
            <person name="Jiang C.Y."/>
            <person name="Liu S.J."/>
        </authorList>
    </citation>
    <scope>NUCLEOTIDE SEQUENCE [LARGE SCALE GENOMIC DNA]</scope>
    <source>
        <strain evidence="3 4">Ar-4</strain>
    </source>
</reference>
<dbReference type="eggNOG" id="arCOG00545">
    <property type="taxonomic scope" value="Archaea"/>
</dbReference>
<dbReference type="HOGENOM" id="CLU_050517_0_0_2"/>
<dbReference type="GO" id="GO:0004527">
    <property type="term" value="F:exonuclease activity"/>
    <property type="evidence" value="ECO:0007669"/>
    <property type="project" value="UniProtKB-KW"/>
</dbReference>
<evidence type="ECO:0000256" key="2">
    <source>
        <dbReference type="ARBA" id="ARBA00022722"/>
    </source>
</evidence>
<gene>
    <name evidence="3" type="ordered locus">Mcup_1924</name>
</gene>
<dbReference type="STRING" id="1006006.Mcup_1924"/>
<protein>
    <submittedName>
        <fullName evidence="3">RNA procession exonuclease-like protein</fullName>
    </submittedName>
</protein>
<dbReference type="InterPro" id="IPR036866">
    <property type="entry name" value="RibonucZ/Hydroxyglut_hydro"/>
</dbReference>
<keyword evidence="2" id="KW-0540">Nuclease</keyword>
<accession>F4G1L9</accession>
<dbReference type="PANTHER" id="PTHR11203:SF51">
    <property type="entry name" value="CLEAVAGE AND POLYADENYLATION SPECIFICITY FACTOR"/>
    <property type="match status" value="1"/>
</dbReference>
<comment type="cofactor">
    <cofactor evidence="1">
        <name>Zn(2+)</name>
        <dbReference type="ChEBI" id="CHEBI:29105"/>
    </cofactor>
</comment>
<dbReference type="OrthoDB" id="40950at2157"/>
<sequence length="328" mass="37682">MRASVERNGAILLGENFTVDGHWKRAFRVVTHFHSDHIIQLNRSVTECSWIIATKPTLDVLNTLGYTIPKNKRLELGYNVTINIESEKLTLHPSDHVFGSAQVEVTTLNGETIAYTGDFKNPGKGTPILDPDILIIESTYGKPEFTRKFKDEVEQLTADYINEALTKLPVRIYGYHGKIQEIMKRLREHGIIAPFVVDGKIMEITQVAISNGMRIDDVFSVEQAKEQGIIKDNWYIEFLHFNQFKKRISKFTNFLLSGWEFETPIRRIDKSSYGIAFSDHADFEDLIYYVDNSKARFVITEGGRRGYSRELAKYINLLLKRRSISLPD</sequence>
<dbReference type="GeneID" id="10494112"/>